<sequence length="132" mass="15417">MVCARRRPKAEPEDNHAEPPFTIKVVDPKDQKQKKKRRRNENGEEDDTTQRINLQISPFAPCGKFKTYETMDLSYQVESAKKWTDMTRYNSFVLNGTKYFSEAFIYVANDSSIERQKAVDNNDPMQRTKNCA</sequence>
<organism evidence="2 3">
    <name type="scientific">Chaetomidium leptoderma</name>
    <dbReference type="NCBI Taxonomy" id="669021"/>
    <lineage>
        <taxon>Eukaryota</taxon>
        <taxon>Fungi</taxon>
        <taxon>Dikarya</taxon>
        <taxon>Ascomycota</taxon>
        <taxon>Pezizomycotina</taxon>
        <taxon>Sordariomycetes</taxon>
        <taxon>Sordariomycetidae</taxon>
        <taxon>Sordariales</taxon>
        <taxon>Chaetomiaceae</taxon>
        <taxon>Chaetomidium</taxon>
    </lineage>
</organism>
<evidence type="ECO:0000313" key="2">
    <source>
        <dbReference type="EMBL" id="KAK4148756.1"/>
    </source>
</evidence>
<comment type="caution">
    <text evidence="2">The sequence shown here is derived from an EMBL/GenBank/DDBJ whole genome shotgun (WGS) entry which is preliminary data.</text>
</comment>
<evidence type="ECO:0000256" key="1">
    <source>
        <dbReference type="SAM" id="MobiDB-lite"/>
    </source>
</evidence>
<keyword evidence="3" id="KW-1185">Reference proteome</keyword>
<gene>
    <name evidence="2" type="ORF">C8A00DRAFT_19466</name>
</gene>
<dbReference type="Proteomes" id="UP001302745">
    <property type="component" value="Unassembled WGS sequence"/>
</dbReference>
<protein>
    <submittedName>
        <fullName evidence="2">Uncharacterized protein</fullName>
    </submittedName>
</protein>
<name>A0AAN6VEP5_9PEZI</name>
<proteinExistence type="predicted"/>
<accession>A0AAN6VEP5</accession>
<dbReference type="EMBL" id="MU857266">
    <property type="protein sequence ID" value="KAK4148756.1"/>
    <property type="molecule type" value="Genomic_DNA"/>
</dbReference>
<evidence type="ECO:0000313" key="3">
    <source>
        <dbReference type="Proteomes" id="UP001302745"/>
    </source>
</evidence>
<dbReference type="AlphaFoldDB" id="A0AAN6VEP5"/>
<reference evidence="2" key="1">
    <citation type="journal article" date="2023" name="Mol. Phylogenet. Evol.">
        <title>Genome-scale phylogeny and comparative genomics of the fungal order Sordariales.</title>
        <authorList>
            <person name="Hensen N."/>
            <person name="Bonometti L."/>
            <person name="Westerberg I."/>
            <person name="Brannstrom I.O."/>
            <person name="Guillou S."/>
            <person name="Cros-Aarteil S."/>
            <person name="Calhoun S."/>
            <person name="Haridas S."/>
            <person name="Kuo A."/>
            <person name="Mondo S."/>
            <person name="Pangilinan J."/>
            <person name="Riley R."/>
            <person name="LaButti K."/>
            <person name="Andreopoulos B."/>
            <person name="Lipzen A."/>
            <person name="Chen C."/>
            <person name="Yan M."/>
            <person name="Daum C."/>
            <person name="Ng V."/>
            <person name="Clum A."/>
            <person name="Steindorff A."/>
            <person name="Ohm R.A."/>
            <person name="Martin F."/>
            <person name="Silar P."/>
            <person name="Natvig D.O."/>
            <person name="Lalanne C."/>
            <person name="Gautier V."/>
            <person name="Ament-Velasquez S.L."/>
            <person name="Kruys A."/>
            <person name="Hutchinson M.I."/>
            <person name="Powell A.J."/>
            <person name="Barry K."/>
            <person name="Miller A.N."/>
            <person name="Grigoriev I.V."/>
            <person name="Debuchy R."/>
            <person name="Gladieux P."/>
            <person name="Hiltunen Thoren M."/>
            <person name="Johannesson H."/>
        </authorList>
    </citation>
    <scope>NUCLEOTIDE SEQUENCE</scope>
    <source>
        <strain evidence="2">CBS 538.74</strain>
    </source>
</reference>
<feature type="region of interest" description="Disordered" evidence="1">
    <location>
        <begin position="1"/>
        <end position="51"/>
    </location>
</feature>
<reference evidence="2" key="2">
    <citation type="submission" date="2023-05" db="EMBL/GenBank/DDBJ databases">
        <authorList>
            <consortium name="Lawrence Berkeley National Laboratory"/>
            <person name="Steindorff A."/>
            <person name="Hensen N."/>
            <person name="Bonometti L."/>
            <person name="Westerberg I."/>
            <person name="Brannstrom I.O."/>
            <person name="Guillou S."/>
            <person name="Cros-Aarteil S."/>
            <person name="Calhoun S."/>
            <person name="Haridas S."/>
            <person name="Kuo A."/>
            <person name="Mondo S."/>
            <person name="Pangilinan J."/>
            <person name="Riley R."/>
            <person name="Labutti K."/>
            <person name="Andreopoulos B."/>
            <person name="Lipzen A."/>
            <person name="Chen C."/>
            <person name="Yanf M."/>
            <person name="Daum C."/>
            <person name="Ng V."/>
            <person name="Clum A."/>
            <person name="Ohm R."/>
            <person name="Martin F."/>
            <person name="Silar P."/>
            <person name="Natvig D."/>
            <person name="Lalanne C."/>
            <person name="Gautier V."/>
            <person name="Ament-Velasquez S.L."/>
            <person name="Kruys A."/>
            <person name="Hutchinson M.I."/>
            <person name="Powell A.J."/>
            <person name="Barry K."/>
            <person name="Miller A.N."/>
            <person name="Grigoriev I.V."/>
            <person name="Debuchy R."/>
            <person name="Gladieux P."/>
            <person name="Thoren M.H."/>
            <person name="Johannesson H."/>
        </authorList>
    </citation>
    <scope>NUCLEOTIDE SEQUENCE</scope>
    <source>
        <strain evidence="2">CBS 538.74</strain>
    </source>
</reference>